<dbReference type="SUPFAM" id="SSF82714">
    <property type="entry name" value="Multidrug efflux transporter AcrB TolC docking domain, DN and DC subdomains"/>
    <property type="match status" value="2"/>
</dbReference>
<dbReference type="Gene3D" id="1.20.1640.10">
    <property type="entry name" value="Multidrug efflux transporter AcrB transmembrane domain"/>
    <property type="match status" value="2"/>
</dbReference>
<dbReference type="PANTHER" id="PTHR32063">
    <property type="match status" value="1"/>
</dbReference>
<evidence type="ECO:0000256" key="3">
    <source>
        <dbReference type="ARBA" id="ARBA00022475"/>
    </source>
</evidence>
<dbReference type="KEGG" id="amim:MIM_c09240"/>
<dbReference type="Proteomes" id="UP000019095">
    <property type="component" value="Chromosome"/>
</dbReference>
<dbReference type="RefSeq" id="WP_025371633.1">
    <property type="nucleotide sequence ID" value="NZ_CP003915.1"/>
</dbReference>
<evidence type="ECO:0000313" key="9">
    <source>
        <dbReference type="EMBL" id="AHG63023.1"/>
    </source>
</evidence>
<dbReference type="GO" id="GO:0042910">
    <property type="term" value="F:xenobiotic transmembrane transporter activity"/>
    <property type="evidence" value="ECO:0007669"/>
    <property type="project" value="TreeGrafter"/>
</dbReference>
<dbReference type="Gene3D" id="3.30.70.1320">
    <property type="entry name" value="Multidrug efflux transporter AcrB pore domain like"/>
    <property type="match status" value="1"/>
</dbReference>
<evidence type="ECO:0000256" key="7">
    <source>
        <dbReference type="ARBA" id="ARBA00023136"/>
    </source>
</evidence>
<feature type="transmembrane region" description="Helical" evidence="8">
    <location>
        <begin position="857"/>
        <end position="875"/>
    </location>
</feature>
<dbReference type="AlphaFoldDB" id="W0PDA3"/>
<feature type="transmembrane region" description="Helical" evidence="8">
    <location>
        <begin position="12"/>
        <end position="32"/>
    </location>
</feature>
<keyword evidence="4" id="KW-0997">Cell inner membrane</keyword>
<gene>
    <name evidence="9" type="primary">mdtB</name>
    <name evidence="9" type="ORF">MIM_c09240</name>
</gene>
<dbReference type="FunFam" id="1.20.1640.10:FF:000001">
    <property type="entry name" value="Efflux pump membrane transporter"/>
    <property type="match status" value="1"/>
</dbReference>
<organism evidence="9 10">
    <name type="scientific">Advenella mimigardefordensis (strain DSM 17166 / LMG 22922 / DPN7)</name>
    <dbReference type="NCBI Taxonomy" id="1247726"/>
    <lineage>
        <taxon>Bacteria</taxon>
        <taxon>Pseudomonadati</taxon>
        <taxon>Pseudomonadota</taxon>
        <taxon>Betaproteobacteria</taxon>
        <taxon>Burkholderiales</taxon>
        <taxon>Alcaligenaceae</taxon>
    </lineage>
</organism>
<evidence type="ECO:0000256" key="6">
    <source>
        <dbReference type="ARBA" id="ARBA00022989"/>
    </source>
</evidence>
<keyword evidence="10" id="KW-1185">Reference proteome</keyword>
<keyword evidence="7 8" id="KW-0472">Membrane</keyword>
<dbReference type="EMBL" id="CP003915">
    <property type="protein sequence ID" value="AHG63023.1"/>
    <property type="molecule type" value="Genomic_DNA"/>
</dbReference>
<comment type="subcellular location">
    <subcellularLocation>
        <location evidence="1">Cell inner membrane</location>
        <topology evidence="1">Multi-pass membrane protein</topology>
    </subcellularLocation>
</comment>
<evidence type="ECO:0000256" key="2">
    <source>
        <dbReference type="ARBA" id="ARBA00022448"/>
    </source>
</evidence>
<dbReference type="FunFam" id="3.30.70.1430:FF:000001">
    <property type="entry name" value="Efflux pump membrane transporter"/>
    <property type="match status" value="1"/>
</dbReference>
<dbReference type="PANTHER" id="PTHR32063:SF21">
    <property type="entry name" value="MULTIDRUG RESISTANCE PROTEIN MDTB"/>
    <property type="match status" value="1"/>
</dbReference>
<reference evidence="9 10" key="1">
    <citation type="journal article" date="2014" name="Microbiology">
        <title>Unravelling the complete genome sequence of Advenella mimigardefordensis strain DPN7T and novel insights in the catabolism of the xenobiotic polythioester precursor 3,3'-dithiodipropionate.</title>
        <authorList>
            <person name="Wubbeler J.H."/>
            <person name="Hiessl S."/>
            <person name="Schuldes J."/>
            <person name="Thurmer A."/>
            <person name="Daniel R."/>
            <person name="Steinbuchel A."/>
        </authorList>
    </citation>
    <scope>NUCLEOTIDE SEQUENCE [LARGE SCALE GENOMIC DNA]</scope>
    <source>
        <strain evidence="10">DSM 17166 / LMG 22922 / DPN7</strain>
    </source>
</reference>
<evidence type="ECO:0000256" key="8">
    <source>
        <dbReference type="SAM" id="Phobius"/>
    </source>
</evidence>
<dbReference type="Gene3D" id="3.30.70.1430">
    <property type="entry name" value="Multidrug efflux transporter AcrB pore domain"/>
    <property type="match status" value="2"/>
</dbReference>
<dbReference type="GO" id="GO:0005886">
    <property type="term" value="C:plasma membrane"/>
    <property type="evidence" value="ECO:0007669"/>
    <property type="project" value="UniProtKB-SubCell"/>
</dbReference>
<feature type="transmembrane region" description="Helical" evidence="8">
    <location>
        <begin position="463"/>
        <end position="481"/>
    </location>
</feature>
<dbReference type="HOGENOM" id="CLU_002755_1_2_4"/>
<dbReference type="eggNOG" id="COG0841">
    <property type="taxonomic scope" value="Bacteria"/>
</dbReference>
<dbReference type="NCBIfam" id="NF033617">
    <property type="entry name" value="RND_permease_2"/>
    <property type="match status" value="1"/>
</dbReference>
<feature type="transmembrane region" description="Helical" evidence="8">
    <location>
        <begin position="528"/>
        <end position="548"/>
    </location>
</feature>
<evidence type="ECO:0000256" key="5">
    <source>
        <dbReference type="ARBA" id="ARBA00022692"/>
    </source>
</evidence>
<dbReference type="Gene3D" id="3.30.2090.10">
    <property type="entry name" value="Multidrug efflux transporter AcrB TolC docking domain, DN and DC subdomains"/>
    <property type="match status" value="2"/>
</dbReference>
<dbReference type="InterPro" id="IPR027463">
    <property type="entry name" value="AcrB_DN_DC_subdom"/>
</dbReference>
<proteinExistence type="predicted"/>
<keyword evidence="6 8" id="KW-1133">Transmembrane helix</keyword>
<evidence type="ECO:0000256" key="1">
    <source>
        <dbReference type="ARBA" id="ARBA00004429"/>
    </source>
</evidence>
<dbReference type="SUPFAM" id="SSF82866">
    <property type="entry name" value="Multidrug efflux transporter AcrB transmembrane domain"/>
    <property type="match status" value="2"/>
</dbReference>
<dbReference type="PATRIC" id="fig|1247726.3.peg.1004"/>
<dbReference type="Pfam" id="PF00873">
    <property type="entry name" value="ACR_tran"/>
    <property type="match status" value="1"/>
</dbReference>
<dbReference type="PRINTS" id="PR00702">
    <property type="entry name" value="ACRIFLAVINRP"/>
</dbReference>
<evidence type="ECO:0000256" key="4">
    <source>
        <dbReference type="ARBA" id="ARBA00022519"/>
    </source>
</evidence>
<feature type="transmembrane region" description="Helical" evidence="8">
    <location>
        <begin position="986"/>
        <end position="1012"/>
    </location>
</feature>
<keyword evidence="3" id="KW-1003">Cell membrane</keyword>
<protein>
    <submittedName>
        <fullName evidence="9">Multidrug resistance protein MdtB</fullName>
    </submittedName>
</protein>
<accession>W0PDA3</accession>
<feature type="transmembrane region" description="Helical" evidence="8">
    <location>
        <begin position="908"/>
        <end position="933"/>
    </location>
</feature>
<evidence type="ECO:0000313" key="10">
    <source>
        <dbReference type="Proteomes" id="UP000019095"/>
    </source>
</evidence>
<feature type="transmembrane region" description="Helical" evidence="8">
    <location>
        <begin position="953"/>
        <end position="974"/>
    </location>
</feature>
<feature type="transmembrane region" description="Helical" evidence="8">
    <location>
        <begin position="360"/>
        <end position="381"/>
    </location>
</feature>
<feature type="transmembrane region" description="Helical" evidence="8">
    <location>
        <begin position="428"/>
        <end position="451"/>
    </location>
</feature>
<keyword evidence="5 8" id="KW-0812">Transmembrane</keyword>
<keyword evidence="2" id="KW-0813">Transport</keyword>
<sequence length="1038" mass="112346">MNISRTFILKPVATTLAMIAIFLGGLVAYRLLPVSALPEVDYPTIQVVSLYPGAGPDTMASLVTSPLERQFGQMPGLLQMTSSSSGGASVVTLQFGLDVQMSVAEQEVQAAINAASNLLPSDMPMPPVYNKVNPADRPVVTLAISSDNVPLHEARDLVETRMAQKLSQISGVGLVSIAGGQRPALRIQVNPTALAANGLALSDVRTAITAANVNQPTGNIDGPRRGTTIYANSQVKTAAEYNNLILAYNNGAPLRLKDVANTIESAEDVRQAAWINDKPAILLNIQRQPGANVIDVVDNVQKLLPQLRQALPASLQVDVVADRTETIRESINHVQNEMLMAILLVIVVTYAFLRSFSATVIPSIVVPLSIVGTFGVMYLLGFSLNNLTLMALTIATGFVVDDAIVMIENIARHIENGENPMQAALKGAAEIGFTLISLTVSLIAVLIPLLFMGDVIGRLFSEFAITLATAIIISLVISLTLTPMMCARMLKPESEYEGNRLHRRLGQAIDRVIHGYDRMLTVVLRHQTLTLLVALATFVLTVLLYMWIPKGFFPQQDTGMIQIITEAPQSSSFKMMSERQVQIARAIKADPAVASVSSFIGVDGSNATLNTGRMQVELKPTGERDTITDVMARLEERAAQVQGMKVYLQASQDLTIDARVSRTQYQLSLSSLDAAQLREWVPVFVEHLAADKALAGVTDNFQFNGLQTLVKVDRDAAARYGITMTQIDNALYDAFGQRLVSTIFTQSAQYRVVMEVAEHFRDNPADLDQVYIKTSAGTPIALTQLAQIVPGQELLEVMRVDQFPSALVSFNLAPGASLSDAVQRVNQIKAEIGLPASVEMRFQGAAQAFESSLSSTLWLLLAAVFTMYIVLGVLYESYIHPVTILSTLPSAAVGALLALMLSGNELDMIGIIGIILLIGIVKKNAIMMIDFALDAERHQGLPPVKAIHQAALLRFRPILMTTLAALFGAIPLMLSTGTGAELRQPLGLTMVGGLICSQLLTLFTTPVIYLMFDRLAKKTGHLTWPRRPNYESVAPVHP</sequence>
<dbReference type="InterPro" id="IPR001036">
    <property type="entry name" value="Acrflvin-R"/>
</dbReference>
<name>W0PDA3_ADVMD</name>
<dbReference type="SUPFAM" id="SSF82693">
    <property type="entry name" value="Multidrug efflux transporter AcrB pore domain, PN1, PN2, PC1 and PC2 subdomains"/>
    <property type="match status" value="3"/>
</dbReference>
<dbReference type="STRING" id="1247726.MIM_c09240"/>
<dbReference type="Gene3D" id="3.30.70.1440">
    <property type="entry name" value="Multidrug efflux transporter AcrB pore domain"/>
    <property type="match status" value="1"/>
</dbReference>
<feature type="transmembrane region" description="Helical" evidence="8">
    <location>
        <begin position="338"/>
        <end position="353"/>
    </location>
</feature>